<name>A0A0G0SVD4_9BACT</name>
<comment type="caution">
    <text evidence="13">The sequence shown here is derived from an EMBL/GenBank/DDBJ whole genome shotgun (WGS) entry which is preliminary data.</text>
</comment>
<keyword evidence="9" id="KW-0067">ATP-binding</keyword>
<dbReference type="InterPro" id="IPR006070">
    <property type="entry name" value="Sua5-like_dom"/>
</dbReference>
<comment type="catalytic activity">
    <reaction evidence="11">
        <text>L-threonine + hydrogencarbonate + ATP = L-threonylcarbamoyladenylate + diphosphate + H2O</text>
        <dbReference type="Rhea" id="RHEA:36407"/>
        <dbReference type="ChEBI" id="CHEBI:15377"/>
        <dbReference type="ChEBI" id="CHEBI:17544"/>
        <dbReference type="ChEBI" id="CHEBI:30616"/>
        <dbReference type="ChEBI" id="CHEBI:33019"/>
        <dbReference type="ChEBI" id="CHEBI:57926"/>
        <dbReference type="ChEBI" id="CHEBI:73682"/>
        <dbReference type="EC" id="2.7.7.87"/>
    </reaction>
</comment>
<feature type="domain" description="YrdC-like" evidence="12">
    <location>
        <begin position="13"/>
        <end position="199"/>
    </location>
</feature>
<evidence type="ECO:0000313" key="14">
    <source>
        <dbReference type="Proteomes" id="UP000034793"/>
    </source>
</evidence>
<evidence type="ECO:0000256" key="6">
    <source>
        <dbReference type="ARBA" id="ARBA00022694"/>
    </source>
</evidence>
<dbReference type="EMBL" id="LBXL01000028">
    <property type="protein sequence ID" value="KKR29572.1"/>
    <property type="molecule type" value="Genomic_DNA"/>
</dbReference>
<evidence type="ECO:0000256" key="4">
    <source>
        <dbReference type="ARBA" id="ARBA00022490"/>
    </source>
</evidence>
<dbReference type="GO" id="GO:0008033">
    <property type="term" value="P:tRNA processing"/>
    <property type="evidence" value="ECO:0007669"/>
    <property type="project" value="UniProtKB-KW"/>
</dbReference>
<sequence length="214" mass="23770">MKILKVNTNNPDQKIIELTVRILTNGGLIVYPTDTAYGLGGNALDEKVIRKVYELKDRDFKKPTHVTVHNWKMINKLTFTNDFAKELYVTFTPGPLTIILNKKSIVPDMLTAGLPTLGVRIPKLAIIKRVSNFVDFPFTTPSANRSGGVAPYSISDVKKELDIEKVDLILDAGELPKVLPSTIIDLTLDPPKILRQGPISRNEIEKVLGIEVLV</sequence>
<evidence type="ECO:0000259" key="12">
    <source>
        <dbReference type="PROSITE" id="PS51163"/>
    </source>
</evidence>
<dbReference type="EC" id="2.7.7.87" evidence="3"/>
<dbReference type="GO" id="GO:0003725">
    <property type="term" value="F:double-stranded RNA binding"/>
    <property type="evidence" value="ECO:0007669"/>
    <property type="project" value="InterPro"/>
</dbReference>
<dbReference type="SUPFAM" id="SSF55821">
    <property type="entry name" value="YrdC/RibB"/>
    <property type="match status" value="1"/>
</dbReference>
<evidence type="ECO:0000256" key="1">
    <source>
        <dbReference type="ARBA" id="ARBA00004496"/>
    </source>
</evidence>
<dbReference type="GO" id="GO:0061710">
    <property type="term" value="F:L-threonylcarbamoyladenylate synthase"/>
    <property type="evidence" value="ECO:0007669"/>
    <property type="project" value="UniProtKB-EC"/>
</dbReference>
<evidence type="ECO:0000256" key="11">
    <source>
        <dbReference type="ARBA" id="ARBA00048366"/>
    </source>
</evidence>
<dbReference type="GO" id="GO:0000049">
    <property type="term" value="F:tRNA binding"/>
    <property type="evidence" value="ECO:0007669"/>
    <property type="project" value="TreeGrafter"/>
</dbReference>
<dbReference type="Pfam" id="PF01300">
    <property type="entry name" value="Sua5_yciO_yrdC"/>
    <property type="match status" value="1"/>
</dbReference>
<dbReference type="PANTHER" id="PTHR17490">
    <property type="entry name" value="SUA5"/>
    <property type="match status" value="1"/>
</dbReference>
<keyword evidence="5" id="KW-0808">Transferase</keyword>
<reference evidence="13 14" key="1">
    <citation type="journal article" date="2015" name="Nature">
        <title>rRNA introns, odd ribosomes, and small enigmatic genomes across a large radiation of phyla.</title>
        <authorList>
            <person name="Brown C.T."/>
            <person name="Hug L.A."/>
            <person name="Thomas B.C."/>
            <person name="Sharon I."/>
            <person name="Castelle C.J."/>
            <person name="Singh A."/>
            <person name="Wilkins M.J."/>
            <person name="Williams K.H."/>
            <person name="Banfield J.F."/>
        </authorList>
    </citation>
    <scope>NUCLEOTIDE SEQUENCE [LARGE SCALE GENOMIC DNA]</scope>
</reference>
<keyword evidence="7" id="KW-0548">Nucleotidyltransferase</keyword>
<comment type="subcellular location">
    <subcellularLocation>
        <location evidence="1">Cytoplasm</location>
    </subcellularLocation>
</comment>
<dbReference type="GO" id="GO:0005737">
    <property type="term" value="C:cytoplasm"/>
    <property type="evidence" value="ECO:0007669"/>
    <property type="project" value="UniProtKB-SubCell"/>
</dbReference>
<evidence type="ECO:0000256" key="3">
    <source>
        <dbReference type="ARBA" id="ARBA00012584"/>
    </source>
</evidence>
<evidence type="ECO:0000313" key="13">
    <source>
        <dbReference type="EMBL" id="KKR29572.1"/>
    </source>
</evidence>
<evidence type="ECO:0000256" key="5">
    <source>
        <dbReference type="ARBA" id="ARBA00022679"/>
    </source>
</evidence>
<evidence type="ECO:0000256" key="7">
    <source>
        <dbReference type="ARBA" id="ARBA00022695"/>
    </source>
</evidence>
<proteinExistence type="inferred from homology"/>
<dbReference type="GO" id="GO:0006450">
    <property type="term" value="P:regulation of translational fidelity"/>
    <property type="evidence" value="ECO:0007669"/>
    <property type="project" value="TreeGrafter"/>
</dbReference>
<organism evidence="13 14">
    <name type="scientific">Candidatus Woesebacteria bacterium GW2011_GWA1_39_8</name>
    <dbReference type="NCBI Taxonomy" id="1618552"/>
    <lineage>
        <taxon>Bacteria</taxon>
        <taxon>Candidatus Woeseibacteriota</taxon>
    </lineage>
</organism>
<dbReference type="Proteomes" id="UP000034793">
    <property type="component" value="Unassembled WGS sequence"/>
</dbReference>
<dbReference type="InterPro" id="IPR050156">
    <property type="entry name" value="TC-AMP_synthase_SUA5"/>
</dbReference>
<keyword evidence="6" id="KW-0819">tRNA processing</keyword>
<protein>
    <recommendedName>
        <fullName evidence="10">L-threonylcarbamoyladenylate synthase</fullName>
        <ecNumber evidence="3">2.7.7.87</ecNumber>
    </recommendedName>
    <alternativeName>
        <fullName evidence="10">L-threonylcarbamoyladenylate synthase</fullName>
    </alternativeName>
</protein>
<comment type="similarity">
    <text evidence="2">Belongs to the SUA5 family.</text>
</comment>
<dbReference type="Gene3D" id="3.90.870.10">
    <property type="entry name" value="DHBP synthase"/>
    <property type="match status" value="1"/>
</dbReference>
<dbReference type="InterPro" id="IPR017945">
    <property type="entry name" value="DHBP_synth_RibB-like_a/b_dom"/>
</dbReference>
<dbReference type="PATRIC" id="fig|1618552.3.peg.770"/>
<accession>A0A0G0SVD4</accession>
<dbReference type="GO" id="GO:0005524">
    <property type="term" value="F:ATP binding"/>
    <property type="evidence" value="ECO:0007669"/>
    <property type="project" value="UniProtKB-KW"/>
</dbReference>
<gene>
    <name evidence="13" type="ORF">UT61_C0028G0007</name>
</gene>
<dbReference type="NCBIfam" id="TIGR00057">
    <property type="entry name" value="L-threonylcarbamoyladenylate synthase"/>
    <property type="match status" value="1"/>
</dbReference>
<dbReference type="PROSITE" id="PS51163">
    <property type="entry name" value="YRDC"/>
    <property type="match status" value="1"/>
</dbReference>
<evidence type="ECO:0000256" key="9">
    <source>
        <dbReference type="ARBA" id="ARBA00022840"/>
    </source>
</evidence>
<evidence type="ECO:0000256" key="10">
    <source>
        <dbReference type="ARBA" id="ARBA00029774"/>
    </source>
</evidence>
<dbReference type="PANTHER" id="PTHR17490:SF16">
    <property type="entry name" value="THREONYLCARBAMOYL-AMP SYNTHASE"/>
    <property type="match status" value="1"/>
</dbReference>
<evidence type="ECO:0000256" key="2">
    <source>
        <dbReference type="ARBA" id="ARBA00007663"/>
    </source>
</evidence>
<keyword evidence="4" id="KW-0963">Cytoplasm</keyword>
<dbReference type="AlphaFoldDB" id="A0A0G0SVD4"/>
<keyword evidence="8" id="KW-0547">Nucleotide-binding</keyword>
<evidence type="ECO:0000256" key="8">
    <source>
        <dbReference type="ARBA" id="ARBA00022741"/>
    </source>
</evidence>